<evidence type="ECO:0000259" key="5">
    <source>
        <dbReference type="Pfam" id="PF24827"/>
    </source>
</evidence>
<dbReference type="InterPro" id="IPR055438">
    <property type="entry name" value="AstE_AspA_cat"/>
</dbReference>
<dbReference type="Gene3D" id="3.40.630.10">
    <property type="entry name" value="Zn peptidases"/>
    <property type="match status" value="1"/>
</dbReference>
<reference evidence="7" key="1">
    <citation type="journal article" date="2010" name="Genome Biol.">
        <title>Genome sequence of the necrotrophic plant pathogen Pythium ultimum reveals original pathogenicity mechanisms and effector repertoire.</title>
        <authorList>
            <person name="Levesque C.A."/>
            <person name="Brouwer H."/>
            <person name="Cano L."/>
            <person name="Hamilton J.P."/>
            <person name="Holt C."/>
            <person name="Huitema E."/>
            <person name="Raffaele S."/>
            <person name="Robideau G.P."/>
            <person name="Thines M."/>
            <person name="Win J."/>
            <person name="Zerillo M.M."/>
            <person name="Beakes G.W."/>
            <person name="Boore J.L."/>
            <person name="Busam D."/>
            <person name="Dumas B."/>
            <person name="Ferriera S."/>
            <person name="Fuerstenberg S.I."/>
            <person name="Gachon C.M."/>
            <person name="Gaulin E."/>
            <person name="Govers F."/>
            <person name="Grenville-Briggs L."/>
            <person name="Horner N."/>
            <person name="Hostetler J."/>
            <person name="Jiang R.H."/>
            <person name="Johnson J."/>
            <person name="Krajaejun T."/>
            <person name="Lin H."/>
            <person name="Meijer H.J."/>
            <person name="Moore B."/>
            <person name="Morris P."/>
            <person name="Phuntmart V."/>
            <person name="Puiu D."/>
            <person name="Shetty J."/>
            <person name="Stajich J.E."/>
            <person name="Tripathy S."/>
            <person name="Wawra S."/>
            <person name="van West P."/>
            <person name="Whitty B.R."/>
            <person name="Coutinho P.M."/>
            <person name="Henrissat B."/>
            <person name="Martin F."/>
            <person name="Thomas P.D."/>
            <person name="Tyler B.M."/>
            <person name="De Vries R.P."/>
            <person name="Kamoun S."/>
            <person name="Yandell M."/>
            <person name="Tisserat N."/>
            <person name="Buell C.R."/>
        </authorList>
    </citation>
    <scope>NUCLEOTIDE SEQUENCE</scope>
    <source>
        <strain evidence="7">DAOM:BR144</strain>
    </source>
</reference>
<dbReference type="EnsemblProtists" id="PYU1_T008525">
    <property type="protein sequence ID" value="PYU1_T008525"/>
    <property type="gene ID" value="PYU1_G008509"/>
</dbReference>
<dbReference type="PANTHER" id="PTHR15162">
    <property type="entry name" value="ASPARTOACYLASE"/>
    <property type="match status" value="1"/>
</dbReference>
<dbReference type="PANTHER" id="PTHR15162:SF7">
    <property type="entry name" value="SUCCINYLGLUTAMATE DESUCCINYLASE"/>
    <property type="match status" value="1"/>
</dbReference>
<dbReference type="Pfam" id="PF24827">
    <property type="entry name" value="AstE_AspA_cat"/>
    <property type="match status" value="1"/>
</dbReference>
<proteinExistence type="predicted"/>
<keyword evidence="2" id="KW-0479">Metal-binding</keyword>
<dbReference type="VEuPathDB" id="FungiDB:PYU1_G008509"/>
<comment type="cofactor">
    <cofactor evidence="1">
        <name>Zn(2+)</name>
        <dbReference type="ChEBI" id="CHEBI:29105"/>
    </cofactor>
</comment>
<dbReference type="InParanoid" id="K3WU78"/>
<evidence type="ECO:0000313" key="7">
    <source>
        <dbReference type="Proteomes" id="UP000019132"/>
    </source>
</evidence>
<keyword evidence="7" id="KW-1185">Reference proteome</keyword>
<feature type="domain" description="Succinylglutamate desuccinylase/Aspartoacylase catalytic" evidence="5">
    <location>
        <begin position="34"/>
        <end position="235"/>
    </location>
</feature>
<dbReference type="GO" id="GO:0016788">
    <property type="term" value="F:hydrolase activity, acting on ester bonds"/>
    <property type="evidence" value="ECO:0007669"/>
    <property type="project" value="InterPro"/>
</dbReference>
<keyword evidence="3" id="KW-0378">Hydrolase</keyword>
<dbReference type="HOGENOM" id="CLU_853837_0_0_1"/>
<name>K3WU78_GLOUD</name>
<dbReference type="Proteomes" id="UP000019132">
    <property type="component" value="Unassembled WGS sequence"/>
</dbReference>
<dbReference type="STRING" id="431595.K3WU78"/>
<dbReference type="InterPro" id="IPR050178">
    <property type="entry name" value="AspA/AstE_fam"/>
</dbReference>
<dbReference type="SUPFAM" id="SSF53187">
    <property type="entry name" value="Zn-dependent exopeptidases"/>
    <property type="match status" value="1"/>
</dbReference>
<dbReference type="eggNOG" id="ENOG502S0BR">
    <property type="taxonomic scope" value="Eukaryota"/>
</dbReference>
<protein>
    <recommendedName>
        <fullName evidence="5">Succinylglutamate desuccinylase/Aspartoacylase catalytic domain-containing protein</fullName>
    </recommendedName>
</protein>
<dbReference type="AlphaFoldDB" id="K3WU78"/>
<sequence>MARAYNSFAQLQNGVYRFIAGGKRVNDAADAGARHVTIVGGVHGNERIGVAVLDALRLALLHVSPLRTSGGATVFPTLTPQSSVTLVYGNPAAIRVGKRGSTPHADLNRCFSADMLSPSSPPTSYEQRRAQELAPIFAASDVMLDLHSTNKPSEPFVRIAGNRVIPSHIAHMVAKLPCDIVLHDPNYLLADGTVALTDEYVGAQGGVGICYESGLASDLSEAKINSIIGGILQILEDDTKSIEPLATTANNSKNETRAATAMTKYEITQVFKLTENGFRWADGVGDTNFQRIPVHQPIGFIGRGRDETPFTVDYDAHIVFPKIASLWKLG</sequence>
<reference evidence="7" key="2">
    <citation type="submission" date="2010-04" db="EMBL/GenBank/DDBJ databases">
        <authorList>
            <person name="Buell R."/>
            <person name="Hamilton J."/>
            <person name="Hostetler J."/>
        </authorList>
    </citation>
    <scope>NUCLEOTIDE SEQUENCE [LARGE SCALE GENOMIC DNA]</scope>
    <source>
        <strain evidence="7">DAOM:BR144</strain>
    </source>
</reference>
<evidence type="ECO:0000256" key="3">
    <source>
        <dbReference type="ARBA" id="ARBA00022801"/>
    </source>
</evidence>
<dbReference type="EMBL" id="GL376613">
    <property type="status" value="NOT_ANNOTATED_CDS"/>
    <property type="molecule type" value="Genomic_DNA"/>
</dbReference>
<keyword evidence="4" id="KW-0862">Zinc</keyword>
<evidence type="ECO:0000256" key="1">
    <source>
        <dbReference type="ARBA" id="ARBA00001947"/>
    </source>
</evidence>
<evidence type="ECO:0000256" key="4">
    <source>
        <dbReference type="ARBA" id="ARBA00022833"/>
    </source>
</evidence>
<dbReference type="GO" id="GO:0005829">
    <property type="term" value="C:cytosol"/>
    <property type="evidence" value="ECO:0007669"/>
    <property type="project" value="TreeGrafter"/>
</dbReference>
<dbReference type="OMA" id="YGNPRAQ"/>
<organism evidence="6 7">
    <name type="scientific">Globisporangium ultimum (strain ATCC 200006 / CBS 805.95 / DAOM BR144)</name>
    <name type="common">Pythium ultimum</name>
    <dbReference type="NCBI Taxonomy" id="431595"/>
    <lineage>
        <taxon>Eukaryota</taxon>
        <taxon>Sar</taxon>
        <taxon>Stramenopiles</taxon>
        <taxon>Oomycota</taxon>
        <taxon>Peronosporomycetes</taxon>
        <taxon>Pythiales</taxon>
        <taxon>Pythiaceae</taxon>
        <taxon>Globisporangium</taxon>
    </lineage>
</organism>
<reference evidence="6" key="3">
    <citation type="submission" date="2015-02" db="UniProtKB">
        <authorList>
            <consortium name="EnsemblProtists"/>
        </authorList>
    </citation>
    <scope>IDENTIFICATION</scope>
    <source>
        <strain evidence="6">DAOM BR144</strain>
    </source>
</reference>
<accession>K3WU78</accession>
<dbReference type="GO" id="GO:0046872">
    <property type="term" value="F:metal ion binding"/>
    <property type="evidence" value="ECO:0007669"/>
    <property type="project" value="UniProtKB-KW"/>
</dbReference>
<evidence type="ECO:0000256" key="2">
    <source>
        <dbReference type="ARBA" id="ARBA00022723"/>
    </source>
</evidence>
<evidence type="ECO:0000313" key="6">
    <source>
        <dbReference type="EnsemblProtists" id="PYU1_T008525"/>
    </source>
</evidence>